<evidence type="ECO:0000313" key="2">
    <source>
        <dbReference type="EMBL" id="BDG60775.1"/>
    </source>
</evidence>
<sequence length="471" mass="52116">MANRLPYTIRPAPGGAELRRAVGGLVTAVEPVLLAEGGVWIGWGGRTAAPGELPVNLAVPREAPRYRIHEVLLTAAEYRGYYHGFANSCLWPLSHLFVGRAVVRAEHWEAYRAVNRRFARAALENAAPGRLVWVHDYHLTLVPAFVREARPDVPIAFFWHIPFPPPEAFLVLPWARDILAGLLGSDAIGFHTADYARNFLRTVRALPGAEVDEEQGAVLYQGRVIRVQVLPIGVDWDAFDGTARRPAVRRRAEAIRAALGTPHILLGVDRLDYTKGIPERLAAFGAFLDAHPEYRGKVTFIQVGVPSRSEVPEYQEVRRRVEEAVGRLNGLHGDGWQVPVRYVVRPFSREELVAHYLAADAALVTPLRDGLNLVAKEYVASRVDGAGVLVLSPFAGAAAQLPEAVLANPYEVNDLAAGIFRALAMDPAEKGRRMEALRRRVREHDLRWWWDQVRSLLRVGEPGTATLHAAG</sequence>
<dbReference type="CDD" id="cd03788">
    <property type="entry name" value="GT20_TPS"/>
    <property type="match status" value="1"/>
</dbReference>
<dbReference type="GO" id="GO:0004805">
    <property type="term" value="F:trehalose-phosphatase activity"/>
    <property type="evidence" value="ECO:0007669"/>
    <property type="project" value="TreeGrafter"/>
</dbReference>
<dbReference type="Pfam" id="PF00982">
    <property type="entry name" value="Glyco_transf_20"/>
    <property type="match status" value="1"/>
</dbReference>
<keyword evidence="3" id="KW-1185">Reference proteome</keyword>
<evidence type="ECO:0000313" key="3">
    <source>
        <dbReference type="Proteomes" id="UP001163687"/>
    </source>
</evidence>
<dbReference type="GO" id="GO:0005829">
    <property type="term" value="C:cytosol"/>
    <property type="evidence" value="ECO:0007669"/>
    <property type="project" value="TreeGrafter"/>
</dbReference>
<dbReference type="Gene3D" id="3.40.50.2000">
    <property type="entry name" value="Glycogen Phosphorylase B"/>
    <property type="match status" value="2"/>
</dbReference>
<dbReference type="InterPro" id="IPR001830">
    <property type="entry name" value="Glyco_trans_20"/>
</dbReference>
<dbReference type="SUPFAM" id="SSF53756">
    <property type="entry name" value="UDP-Glycosyltransferase/glycogen phosphorylase"/>
    <property type="match status" value="1"/>
</dbReference>
<dbReference type="KEGG" id="cmic:caldi_18650"/>
<dbReference type="AlphaFoldDB" id="A0AA35CNU8"/>
<dbReference type="PANTHER" id="PTHR10788:SF106">
    <property type="entry name" value="BCDNA.GH08860"/>
    <property type="match status" value="1"/>
</dbReference>
<dbReference type="GO" id="GO:0005992">
    <property type="term" value="P:trehalose biosynthetic process"/>
    <property type="evidence" value="ECO:0007669"/>
    <property type="project" value="InterPro"/>
</dbReference>
<comment type="similarity">
    <text evidence="1">Belongs to the glycosyltransferase 20 family.</text>
</comment>
<dbReference type="PANTHER" id="PTHR10788">
    <property type="entry name" value="TREHALOSE-6-PHOSPHATE SYNTHASE"/>
    <property type="match status" value="1"/>
</dbReference>
<proteinExistence type="inferred from homology"/>
<evidence type="ECO:0000256" key="1">
    <source>
        <dbReference type="ARBA" id="ARBA00008799"/>
    </source>
</evidence>
<reference evidence="2" key="1">
    <citation type="submission" date="2022-03" db="EMBL/GenBank/DDBJ databases">
        <title>Complete genome sequence of Caldinitratiruptor microaerophilus.</title>
        <authorList>
            <person name="Mukaiyama R."/>
            <person name="Nishiyama T."/>
            <person name="Ueda K."/>
        </authorList>
    </citation>
    <scope>NUCLEOTIDE SEQUENCE</scope>
    <source>
        <strain evidence="2">JCM 16183</strain>
    </source>
</reference>
<accession>A0AA35CNU8</accession>
<dbReference type="Proteomes" id="UP001163687">
    <property type="component" value="Chromosome"/>
</dbReference>
<gene>
    <name evidence="2" type="ORF">caldi_18650</name>
</gene>
<dbReference type="EMBL" id="AP025628">
    <property type="protein sequence ID" value="BDG60775.1"/>
    <property type="molecule type" value="Genomic_DNA"/>
</dbReference>
<organism evidence="2 3">
    <name type="scientific">Caldinitratiruptor microaerophilus</name>
    <dbReference type="NCBI Taxonomy" id="671077"/>
    <lineage>
        <taxon>Bacteria</taxon>
        <taxon>Bacillati</taxon>
        <taxon>Bacillota</taxon>
        <taxon>Clostridia</taxon>
        <taxon>Eubacteriales</taxon>
        <taxon>Symbiobacteriaceae</taxon>
        <taxon>Caldinitratiruptor</taxon>
    </lineage>
</organism>
<protein>
    <submittedName>
        <fullName evidence="2">Trehalose-6-phosphate synthase</fullName>
    </submittedName>
</protein>
<dbReference type="GO" id="GO:0003825">
    <property type="term" value="F:alpha,alpha-trehalose-phosphate synthase (UDP-forming) activity"/>
    <property type="evidence" value="ECO:0007669"/>
    <property type="project" value="TreeGrafter"/>
</dbReference>
<name>A0AA35CNU8_9FIRM</name>